<dbReference type="HAMAP" id="MF_00902">
    <property type="entry name" value="TatC"/>
    <property type="match status" value="1"/>
</dbReference>
<dbReference type="InterPro" id="IPR002033">
    <property type="entry name" value="TatC"/>
</dbReference>
<proteinExistence type="inferred from homology"/>
<dbReference type="Proteomes" id="UP000652013">
    <property type="component" value="Unassembled WGS sequence"/>
</dbReference>
<dbReference type="GO" id="GO:0043953">
    <property type="term" value="P:protein transport by the Tat complex"/>
    <property type="evidence" value="ECO:0007669"/>
    <property type="project" value="UniProtKB-UniRule"/>
</dbReference>
<evidence type="ECO:0000256" key="4">
    <source>
        <dbReference type="ARBA" id="ARBA00022989"/>
    </source>
</evidence>
<feature type="transmembrane region" description="Helical" evidence="7">
    <location>
        <begin position="121"/>
        <end position="143"/>
    </location>
</feature>
<keyword evidence="7" id="KW-0813">Transport</keyword>
<name>A0A8J3YBH3_9ACTN</name>
<feature type="transmembrane region" description="Helical" evidence="7">
    <location>
        <begin position="35"/>
        <end position="57"/>
    </location>
</feature>
<keyword evidence="4 7" id="KW-1133">Transmembrane helix</keyword>
<feature type="compositionally biased region" description="Pro residues" evidence="8">
    <location>
        <begin position="289"/>
        <end position="299"/>
    </location>
</feature>
<reference evidence="9" key="1">
    <citation type="submission" date="2021-01" db="EMBL/GenBank/DDBJ databases">
        <title>Whole genome shotgun sequence of Spirilliplanes yamanashiensis NBRC 15828.</title>
        <authorList>
            <person name="Komaki H."/>
            <person name="Tamura T."/>
        </authorList>
    </citation>
    <scope>NUCLEOTIDE SEQUENCE</scope>
    <source>
        <strain evidence="9">NBRC 15828</strain>
    </source>
</reference>
<comment type="function">
    <text evidence="7">Part of the twin-arginine translocation (Tat) system that transports large folded proteins containing a characteristic twin-arginine motif in their signal peptide across membranes. Together with TatB, TatC is part of a receptor directly interacting with Tat signal peptides.</text>
</comment>
<dbReference type="PRINTS" id="PR01840">
    <property type="entry name" value="TATCFAMILY"/>
</dbReference>
<feature type="transmembrane region" description="Helical" evidence="7">
    <location>
        <begin position="203"/>
        <end position="220"/>
    </location>
</feature>
<evidence type="ECO:0000256" key="8">
    <source>
        <dbReference type="SAM" id="MobiDB-lite"/>
    </source>
</evidence>
<keyword evidence="5 7" id="KW-0811">Translocation</keyword>
<dbReference type="PANTHER" id="PTHR30371:SF0">
    <property type="entry name" value="SEC-INDEPENDENT PROTEIN TRANSLOCASE PROTEIN TATC, CHLOROPLASTIC-RELATED"/>
    <property type="match status" value="1"/>
</dbReference>
<comment type="similarity">
    <text evidence="7">Belongs to the TatC family.</text>
</comment>
<evidence type="ECO:0000256" key="1">
    <source>
        <dbReference type="ARBA" id="ARBA00004141"/>
    </source>
</evidence>
<keyword evidence="6 7" id="KW-0472">Membrane</keyword>
<dbReference type="GO" id="GO:0065002">
    <property type="term" value="P:intracellular protein transmembrane transport"/>
    <property type="evidence" value="ECO:0007669"/>
    <property type="project" value="TreeGrafter"/>
</dbReference>
<dbReference type="GO" id="GO:0033281">
    <property type="term" value="C:TAT protein transport complex"/>
    <property type="evidence" value="ECO:0007669"/>
    <property type="project" value="UniProtKB-UniRule"/>
</dbReference>
<evidence type="ECO:0000256" key="7">
    <source>
        <dbReference type="HAMAP-Rule" id="MF_00902"/>
    </source>
</evidence>
<evidence type="ECO:0000256" key="2">
    <source>
        <dbReference type="ARBA" id="ARBA00022692"/>
    </source>
</evidence>
<feature type="transmembrane region" description="Helical" evidence="7">
    <location>
        <begin position="226"/>
        <end position="249"/>
    </location>
</feature>
<organism evidence="9 10">
    <name type="scientific">Spirilliplanes yamanashiensis</name>
    <dbReference type="NCBI Taxonomy" id="42233"/>
    <lineage>
        <taxon>Bacteria</taxon>
        <taxon>Bacillati</taxon>
        <taxon>Actinomycetota</taxon>
        <taxon>Actinomycetes</taxon>
        <taxon>Micromonosporales</taxon>
        <taxon>Micromonosporaceae</taxon>
        <taxon>Spirilliplanes</taxon>
    </lineage>
</organism>
<gene>
    <name evidence="7 9" type="primary">tatC</name>
    <name evidence="9" type="ORF">Sya03_40250</name>
</gene>
<dbReference type="PANTHER" id="PTHR30371">
    <property type="entry name" value="SEC-INDEPENDENT PROTEIN TRANSLOCASE PROTEIN TATC"/>
    <property type="match status" value="1"/>
</dbReference>
<evidence type="ECO:0000313" key="10">
    <source>
        <dbReference type="Proteomes" id="UP000652013"/>
    </source>
</evidence>
<sequence length="311" mass="34495">MALTLRRKKGPSKFEQASDGSMTLMEHLIELRSRLFKAALAVVAGLIAGLFLAQPVFELLKRPYEELPGAVGLVALGPTDPFTVKLQLAMWIGLLVGSPVWMYQMWAFVAPGLHRHERKWAYVFVALAVPLFFAGAVLAWFVVDKSLFFLIDAGIGGLTTSFEAKRYIDFVTTMLLLFGVAFEFPLLLLMLNFTGVVTARRLASWWRAVIFICTLFAAIVTPDPGVFGMLTLAGALSLLYFMALGVAFINDRRKGRGKELYAGLDDDELSPLEDDRHPVSVTDRIDAPEPVPAPEPVARPMPLERRYDEST</sequence>
<feature type="region of interest" description="Disordered" evidence="8">
    <location>
        <begin position="267"/>
        <end position="311"/>
    </location>
</feature>
<keyword evidence="10" id="KW-1185">Reference proteome</keyword>
<feature type="compositionally biased region" description="Basic and acidic residues" evidence="8">
    <location>
        <begin position="302"/>
        <end position="311"/>
    </location>
</feature>
<evidence type="ECO:0000313" key="9">
    <source>
        <dbReference type="EMBL" id="GIJ04673.1"/>
    </source>
</evidence>
<keyword evidence="7" id="KW-1003">Cell membrane</keyword>
<comment type="caution">
    <text evidence="9">The sequence shown here is derived from an EMBL/GenBank/DDBJ whole genome shotgun (WGS) entry which is preliminary data.</text>
</comment>
<dbReference type="GO" id="GO:0009977">
    <property type="term" value="F:proton motive force dependent protein transmembrane transporter activity"/>
    <property type="evidence" value="ECO:0007669"/>
    <property type="project" value="TreeGrafter"/>
</dbReference>
<feature type="transmembrane region" description="Helical" evidence="7">
    <location>
        <begin position="170"/>
        <end position="191"/>
    </location>
</feature>
<dbReference type="NCBIfam" id="TIGR00945">
    <property type="entry name" value="tatC"/>
    <property type="match status" value="1"/>
</dbReference>
<dbReference type="EMBL" id="BOOY01000029">
    <property type="protein sequence ID" value="GIJ04673.1"/>
    <property type="molecule type" value="Genomic_DNA"/>
</dbReference>
<feature type="compositionally biased region" description="Basic and acidic residues" evidence="8">
    <location>
        <begin position="273"/>
        <end position="287"/>
    </location>
</feature>
<comment type="subunit">
    <text evidence="7">The Tat system comprises two distinct complexes: a TatABC complex, containing multiple copies of TatA, TatB and TatC subunits, and a separate TatA complex, containing only TatA subunits. Substrates initially bind to the TatABC complex, which probably triggers association of the separate TatA complex to form the active translocon.</text>
</comment>
<comment type="subcellular location">
    <subcellularLocation>
        <location evidence="7">Cell membrane</location>
        <topology evidence="7">Multi-pass membrane protein</topology>
    </subcellularLocation>
    <subcellularLocation>
        <location evidence="1">Membrane</location>
        <topology evidence="1">Multi-pass membrane protein</topology>
    </subcellularLocation>
</comment>
<keyword evidence="3 7" id="KW-0653">Protein transport</keyword>
<dbReference type="AlphaFoldDB" id="A0A8J3YBH3"/>
<accession>A0A8J3YBH3</accession>
<evidence type="ECO:0000256" key="3">
    <source>
        <dbReference type="ARBA" id="ARBA00022927"/>
    </source>
</evidence>
<evidence type="ECO:0000256" key="5">
    <source>
        <dbReference type="ARBA" id="ARBA00023010"/>
    </source>
</evidence>
<dbReference type="Pfam" id="PF00902">
    <property type="entry name" value="TatC"/>
    <property type="match status" value="1"/>
</dbReference>
<keyword evidence="2 7" id="KW-0812">Transmembrane</keyword>
<protein>
    <recommendedName>
        <fullName evidence="7">Sec-independent protein translocase protein TatC</fullName>
    </recommendedName>
</protein>
<evidence type="ECO:0000256" key="6">
    <source>
        <dbReference type="ARBA" id="ARBA00023136"/>
    </source>
</evidence>
<feature type="transmembrane region" description="Helical" evidence="7">
    <location>
        <begin position="88"/>
        <end position="109"/>
    </location>
</feature>
<dbReference type="RefSeq" id="WP_203939901.1">
    <property type="nucleotide sequence ID" value="NZ_BAAAGJ010000005.1"/>
</dbReference>